<dbReference type="InterPro" id="IPR038765">
    <property type="entry name" value="Papain-like_cys_pep_sf"/>
</dbReference>
<keyword evidence="3" id="KW-0378">Hydrolase</keyword>
<organism evidence="6 7">
    <name type="scientific">Lentibacillus populi</name>
    <dbReference type="NCBI Taxonomy" id="1827502"/>
    <lineage>
        <taxon>Bacteria</taxon>
        <taxon>Bacillati</taxon>
        <taxon>Bacillota</taxon>
        <taxon>Bacilli</taxon>
        <taxon>Bacillales</taxon>
        <taxon>Bacillaceae</taxon>
        <taxon>Lentibacillus</taxon>
    </lineage>
</organism>
<proteinExistence type="inferred from homology"/>
<evidence type="ECO:0000256" key="3">
    <source>
        <dbReference type="ARBA" id="ARBA00022801"/>
    </source>
</evidence>
<dbReference type="Proteomes" id="UP000621492">
    <property type="component" value="Unassembled WGS sequence"/>
</dbReference>
<dbReference type="Pfam" id="PF00877">
    <property type="entry name" value="NLPC_P60"/>
    <property type="match status" value="1"/>
</dbReference>
<dbReference type="AlphaFoldDB" id="A0A9W5U1R2"/>
<feature type="domain" description="NlpC/P60" evidence="5">
    <location>
        <begin position="187"/>
        <end position="317"/>
    </location>
</feature>
<dbReference type="RefSeq" id="WP_188725916.1">
    <property type="nucleotide sequence ID" value="NZ_BMJD01000073.1"/>
</dbReference>
<dbReference type="Gene3D" id="3.90.1720.10">
    <property type="entry name" value="endopeptidase domain like (from Nostoc punctiforme)"/>
    <property type="match status" value="1"/>
</dbReference>
<name>A0A9W5U1R2_9BACI</name>
<evidence type="ECO:0000256" key="2">
    <source>
        <dbReference type="ARBA" id="ARBA00022670"/>
    </source>
</evidence>
<evidence type="ECO:0000256" key="4">
    <source>
        <dbReference type="ARBA" id="ARBA00022807"/>
    </source>
</evidence>
<reference evidence="6" key="1">
    <citation type="journal article" date="2014" name="Int. J. Syst. Evol. Microbiol.">
        <title>Complete genome sequence of Corynebacterium casei LMG S-19264T (=DSM 44701T), isolated from a smear-ripened cheese.</title>
        <authorList>
            <consortium name="US DOE Joint Genome Institute (JGI-PGF)"/>
            <person name="Walter F."/>
            <person name="Albersmeier A."/>
            <person name="Kalinowski J."/>
            <person name="Ruckert C."/>
        </authorList>
    </citation>
    <scope>NUCLEOTIDE SEQUENCE</scope>
    <source>
        <strain evidence="6">CGMCC 1.15454</strain>
    </source>
</reference>
<gene>
    <name evidence="6" type="primary">ykfC</name>
    <name evidence="6" type="ORF">GCM10011409_44480</name>
</gene>
<dbReference type="InterPro" id="IPR051202">
    <property type="entry name" value="Peptidase_C40"/>
</dbReference>
<evidence type="ECO:0000256" key="1">
    <source>
        <dbReference type="ARBA" id="ARBA00007074"/>
    </source>
</evidence>
<keyword evidence="7" id="KW-1185">Reference proteome</keyword>
<dbReference type="PANTHER" id="PTHR47053:SF3">
    <property type="entry name" value="GAMMA-D-GLUTAMYL-L-LYSINE DIPEPTIDYL-PEPTIDASE"/>
    <property type="match status" value="1"/>
</dbReference>
<dbReference type="GO" id="GO:0006508">
    <property type="term" value="P:proteolysis"/>
    <property type="evidence" value="ECO:0007669"/>
    <property type="project" value="UniProtKB-KW"/>
</dbReference>
<comment type="similarity">
    <text evidence="1">Belongs to the peptidase C40 family.</text>
</comment>
<dbReference type="PANTHER" id="PTHR47053">
    <property type="entry name" value="MUREIN DD-ENDOPEPTIDASE MEPH-RELATED"/>
    <property type="match status" value="1"/>
</dbReference>
<accession>A0A9W5U1R2</accession>
<evidence type="ECO:0000313" key="6">
    <source>
        <dbReference type="EMBL" id="GGB62412.1"/>
    </source>
</evidence>
<dbReference type="Pfam" id="PF23795">
    <property type="entry name" value="SH3_YKFC_2nd"/>
    <property type="match status" value="1"/>
</dbReference>
<reference evidence="6" key="2">
    <citation type="submission" date="2020-09" db="EMBL/GenBank/DDBJ databases">
        <authorList>
            <person name="Sun Q."/>
            <person name="Zhou Y."/>
        </authorList>
    </citation>
    <scope>NUCLEOTIDE SEQUENCE</scope>
    <source>
        <strain evidence="6">CGMCC 1.15454</strain>
    </source>
</reference>
<dbReference type="PROSITE" id="PS51935">
    <property type="entry name" value="NLPC_P60"/>
    <property type="match status" value="1"/>
</dbReference>
<sequence length="317" mass="36159">MVNQTFEQFPETLWVASVQVATVWTNPESAREMDRFGTSNPTNMDKWIESLTFEQRVALCDENRVQTQLLYGEMVLISEVQDDWAHVIIPSQPSHKDDRGYPGWVPVKQLKKVAKRDWRCSKTAAVTEKFAWLETESGEHFLKISYQTQLPLVKEHTDRVEVMTPHGPLFIKKAAVTVFRATTGLEKQDGSKVVQAGEQFLGLEYFWGGMSSFGYDCSGFSYAMHKANGYLIPRDAGDQAENGEKVSYDQLLPGDLIFFAYEEGKGGLHHVGIYYGDEKMLHSPKTGKRIEIIALEGTVYERELCAATRYWHREELK</sequence>
<dbReference type="Gene3D" id="2.30.30.40">
    <property type="entry name" value="SH3 Domains"/>
    <property type="match status" value="1"/>
</dbReference>
<protein>
    <submittedName>
        <fullName evidence="6">Gamma-D-glutamyl-L-lysine endopeptidase</fullName>
    </submittedName>
</protein>
<dbReference type="SUPFAM" id="SSF54001">
    <property type="entry name" value="Cysteine proteinases"/>
    <property type="match status" value="1"/>
</dbReference>
<evidence type="ECO:0000313" key="7">
    <source>
        <dbReference type="Proteomes" id="UP000621492"/>
    </source>
</evidence>
<dbReference type="GO" id="GO:0008234">
    <property type="term" value="F:cysteine-type peptidase activity"/>
    <property type="evidence" value="ECO:0007669"/>
    <property type="project" value="UniProtKB-KW"/>
</dbReference>
<evidence type="ECO:0000259" key="5">
    <source>
        <dbReference type="PROSITE" id="PS51935"/>
    </source>
</evidence>
<dbReference type="InterPro" id="IPR000064">
    <property type="entry name" value="NLP_P60_dom"/>
</dbReference>
<keyword evidence="4" id="KW-0788">Thiol protease</keyword>
<dbReference type="EMBL" id="BMJD01000073">
    <property type="protein sequence ID" value="GGB62412.1"/>
    <property type="molecule type" value="Genomic_DNA"/>
</dbReference>
<dbReference type="InterPro" id="IPR057812">
    <property type="entry name" value="SH3_YKFC_2nd"/>
</dbReference>
<keyword evidence="2" id="KW-0645">Protease</keyword>
<comment type="caution">
    <text evidence="6">The sequence shown here is derived from an EMBL/GenBank/DDBJ whole genome shotgun (WGS) entry which is preliminary data.</text>
</comment>